<dbReference type="PANTHER" id="PTHR36930:SF1">
    <property type="entry name" value="MOSC DOMAIN-CONTAINING PROTEIN"/>
    <property type="match status" value="1"/>
</dbReference>
<dbReference type="InterPro" id="IPR011037">
    <property type="entry name" value="Pyrv_Knase-like_insert_dom_sf"/>
</dbReference>
<accession>A0A1H8KD23</accession>
<dbReference type="Pfam" id="PF03476">
    <property type="entry name" value="MOSC_N"/>
    <property type="match status" value="1"/>
</dbReference>
<name>A0A1H8KD23_9RHOB</name>
<dbReference type="SUPFAM" id="SSF50800">
    <property type="entry name" value="PK beta-barrel domain-like"/>
    <property type="match status" value="1"/>
</dbReference>
<dbReference type="InterPro" id="IPR005303">
    <property type="entry name" value="MOCOS_middle"/>
</dbReference>
<proteinExistence type="predicted"/>
<dbReference type="Pfam" id="PF03473">
    <property type="entry name" value="MOSC"/>
    <property type="match status" value="1"/>
</dbReference>
<dbReference type="STRING" id="933059.SAMN04488103_10943"/>
<dbReference type="GO" id="GO:0030151">
    <property type="term" value="F:molybdenum ion binding"/>
    <property type="evidence" value="ECO:0007669"/>
    <property type="project" value="InterPro"/>
</dbReference>
<dbReference type="PANTHER" id="PTHR36930">
    <property type="entry name" value="METAL-SULFUR CLUSTER BIOSYNTHESIS PROTEINS YUAD-RELATED"/>
    <property type="match status" value="1"/>
</dbReference>
<evidence type="ECO:0000313" key="3">
    <source>
        <dbReference type="Proteomes" id="UP000198761"/>
    </source>
</evidence>
<organism evidence="2 3">
    <name type="scientific">Gemmobacter aquatilis</name>
    <dbReference type="NCBI Taxonomy" id="933059"/>
    <lineage>
        <taxon>Bacteria</taxon>
        <taxon>Pseudomonadati</taxon>
        <taxon>Pseudomonadota</taxon>
        <taxon>Alphaproteobacteria</taxon>
        <taxon>Rhodobacterales</taxon>
        <taxon>Paracoccaceae</taxon>
        <taxon>Gemmobacter</taxon>
    </lineage>
</organism>
<reference evidence="2 3" key="1">
    <citation type="submission" date="2016-10" db="EMBL/GenBank/DDBJ databases">
        <authorList>
            <person name="de Groot N.N."/>
        </authorList>
    </citation>
    <scope>NUCLEOTIDE SEQUENCE [LARGE SCALE GENOMIC DNA]</scope>
    <source>
        <strain evidence="2 3">DSM 3857</strain>
    </source>
</reference>
<evidence type="ECO:0000313" key="2">
    <source>
        <dbReference type="EMBL" id="SEN90657.1"/>
    </source>
</evidence>
<dbReference type="EMBL" id="FOCE01000009">
    <property type="protein sequence ID" value="SEN90657.1"/>
    <property type="molecule type" value="Genomic_DNA"/>
</dbReference>
<dbReference type="AlphaFoldDB" id="A0A1H8KD23"/>
<dbReference type="GO" id="GO:0003824">
    <property type="term" value="F:catalytic activity"/>
    <property type="evidence" value="ECO:0007669"/>
    <property type="project" value="InterPro"/>
</dbReference>
<protein>
    <recommendedName>
        <fullName evidence="1">MOSC domain-containing protein</fullName>
    </recommendedName>
</protein>
<gene>
    <name evidence="2" type="ORF">SAMN04488103_10943</name>
</gene>
<dbReference type="GO" id="GO:0030170">
    <property type="term" value="F:pyridoxal phosphate binding"/>
    <property type="evidence" value="ECO:0007669"/>
    <property type="project" value="InterPro"/>
</dbReference>
<feature type="domain" description="MOSC" evidence="1">
    <location>
        <begin position="93"/>
        <end position="248"/>
    </location>
</feature>
<dbReference type="InterPro" id="IPR052716">
    <property type="entry name" value="MOSC_domain"/>
</dbReference>
<sequence>MTARLAHICRHPIKSHGREDLASVRLLAGEALPWDRHWAVAHEAAKLRAGWSPCVNFARGAKAPALMAIACAFDPETATITLTHPERAALTFRPDAAEDLPRFLDWVRGLTPPERAQPQRIVSAPQAMTDTEFPSISILNLASNRELEARMGMTLSPHRWRGNLWVEGWAPWAEFDLIGAKLRIGDAVLEVRERITRCNATKVNVTTGRISGDTLGALQASYGHQDFGVYAVVTEGGTIALGQEIEVI</sequence>
<evidence type="ECO:0000259" key="1">
    <source>
        <dbReference type="PROSITE" id="PS51340"/>
    </source>
</evidence>
<keyword evidence="3" id="KW-1185">Reference proteome</keyword>
<dbReference type="OrthoDB" id="581532at2"/>
<dbReference type="PROSITE" id="PS51340">
    <property type="entry name" value="MOSC"/>
    <property type="match status" value="1"/>
</dbReference>
<dbReference type="Proteomes" id="UP000198761">
    <property type="component" value="Unassembled WGS sequence"/>
</dbReference>
<dbReference type="RefSeq" id="WP_091302638.1">
    <property type="nucleotide sequence ID" value="NZ_FOCE01000009.1"/>
</dbReference>
<dbReference type="Gene3D" id="2.40.33.20">
    <property type="entry name" value="PK beta-barrel domain-like"/>
    <property type="match status" value="1"/>
</dbReference>
<dbReference type="InterPro" id="IPR005302">
    <property type="entry name" value="MoCF_Sase_C"/>
</dbReference>